<dbReference type="OMA" id="DECHDCG"/>
<evidence type="ECO:0000313" key="2">
    <source>
        <dbReference type="EMBL" id="OIT02905.1"/>
    </source>
</evidence>
<proteinExistence type="predicted"/>
<sequence>MSSLSVHRLCIFFLVLFSAALAAVGSDDLPTAYEILEEYDFPVGILPKGVTGYEFNSSTGKFAVYFNKTCSFEIESYSLRYKSKITGTLSEDKLSNLSGVQVKLLFFWVNIGEVARVDDELDFTVGIISADFPIDNFYESPQCGCGFDCVNSGVKSTGNFTQLVSSS</sequence>
<dbReference type="KEGG" id="nau:109228388"/>
<dbReference type="PANTHER" id="PTHR31676:SF114">
    <property type="entry name" value="DUF538 FAMILY PROTEIN"/>
    <property type="match status" value="1"/>
</dbReference>
<evidence type="ECO:0000256" key="1">
    <source>
        <dbReference type="SAM" id="SignalP"/>
    </source>
</evidence>
<dbReference type="PANTHER" id="PTHR31676">
    <property type="entry name" value="T31J12.3 PROTEIN-RELATED"/>
    <property type="match status" value="1"/>
</dbReference>
<dbReference type="STRING" id="49451.A0A1J6J6S3"/>
<keyword evidence="1" id="KW-0732">Signal</keyword>
<dbReference type="AlphaFoldDB" id="A0A1J6J6S3"/>
<keyword evidence="3" id="KW-1185">Reference proteome</keyword>
<protein>
    <recommendedName>
        <fullName evidence="4">DUF538 domain-containing protein</fullName>
    </recommendedName>
</protein>
<dbReference type="Proteomes" id="UP000187609">
    <property type="component" value="Unassembled WGS sequence"/>
</dbReference>
<feature type="chain" id="PRO_5013357869" description="DUF538 domain-containing protein" evidence="1">
    <location>
        <begin position="23"/>
        <end position="167"/>
    </location>
</feature>
<evidence type="ECO:0000313" key="3">
    <source>
        <dbReference type="Proteomes" id="UP000187609"/>
    </source>
</evidence>
<dbReference type="SMR" id="A0A1J6J6S3"/>
<organism evidence="2 3">
    <name type="scientific">Nicotiana attenuata</name>
    <name type="common">Coyote tobacco</name>
    <dbReference type="NCBI Taxonomy" id="49451"/>
    <lineage>
        <taxon>Eukaryota</taxon>
        <taxon>Viridiplantae</taxon>
        <taxon>Streptophyta</taxon>
        <taxon>Embryophyta</taxon>
        <taxon>Tracheophyta</taxon>
        <taxon>Spermatophyta</taxon>
        <taxon>Magnoliopsida</taxon>
        <taxon>eudicotyledons</taxon>
        <taxon>Gunneridae</taxon>
        <taxon>Pentapetalae</taxon>
        <taxon>asterids</taxon>
        <taxon>lamiids</taxon>
        <taxon>Solanales</taxon>
        <taxon>Solanaceae</taxon>
        <taxon>Nicotianoideae</taxon>
        <taxon>Nicotianeae</taxon>
        <taxon>Nicotiana</taxon>
    </lineage>
</organism>
<dbReference type="InterPro" id="IPR007493">
    <property type="entry name" value="DUF538"/>
</dbReference>
<dbReference type="Gene3D" id="2.30.240.10">
    <property type="entry name" value="At5g01610-like"/>
    <property type="match status" value="1"/>
</dbReference>
<dbReference type="EMBL" id="MJEQ01037188">
    <property type="protein sequence ID" value="OIT02905.1"/>
    <property type="molecule type" value="Genomic_DNA"/>
</dbReference>
<evidence type="ECO:0008006" key="4">
    <source>
        <dbReference type="Google" id="ProtNLM"/>
    </source>
</evidence>
<accession>A0A1J6J6S3</accession>
<comment type="caution">
    <text evidence="2">The sequence shown here is derived from an EMBL/GenBank/DDBJ whole genome shotgun (WGS) entry which is preliminary data.</text>
</comment>
<dbReference type="InterPro" id="IPR036758">
    <property type="entry name" value="At5g01610-like"/>
</dbReference>
<name>A0A1J6J6S3_NICAT</name>
<dbReference type="SUPFAM" id="SSF141562">
    <property type="entry name" value="At5g01610-like"/>
    <property type="match status" value="1"/>
</dbReference>
<dbReference type="Gramene" id="OIT02905">
    <property type="protein sequence ID" value="OIT02905"/>
    <property type="gene ID" value="A4A49_31593"/>
</dbReference>
<gene>
    <name evidence="2" type="ORF">A4A49_31593</name>
</gene>
<dbReference type="OrthoDB" id="1873537at2759"/>
<reference evidence="2" key="1">
    <citation type="submission" date="2016-11" db="EMBL/GenBank/DDBJ databases">
        <title>The genome of Nicotiana attenuata.</title>
        <authorList>
            <person name="Xu S."/>
            <person name="Brockmoeller T."/>
            <person name="Gaquerel E."/>
            <person name="Navarro A."/>
            <person name="Kuhl H."/>
            <person name="Gase K."/>
            <person name="Ling Z."/>
            <person name="Zhou W."/>
            <person name="Kreitzer C."/>
            <person name="Stanke M."/>
            <person name="Tang H."/>
            <person name="Lyons E."/>
            <person name="Pandey P."/>
            <person name="Pandey S.P."/>
            <person name="Timmermann B."/>
            <person name="Baldwin I.T."/>
        </authorList>
    </citation>
    <scope>NUCLEOTIDE SEQUENCE [LARGE SCALE GENOMIC DNA]</scope>
    <source>
        <strain evidence="2">UT</strain>
    </source>
</reference>
<feature type="signal peptide" evidence="1">
    <location>
        <begin position="1"/>
        <end position="22"/>
    </location>
</feature>
<dbReference type="Pfam" id="PF04398">
    <property type="entry name" value="DUF538"/>
    <property type="match status" value="1"/>
</dbReference>